<reference evidence="9 10" key="1">
    <citation type="journal article" date="2018" name="Mol. Plant">
        <title>The genome of Artemisia annua provides insight into the evolution of Asteraceae family and artemisinin biosynthesis.</title>
        <authorList>
            <person name="Shen Q."/>
            <person name="Zhang L."/>
            <person name="Liao Z."/>
            <person name="Wang S."/>
            <person name="Yan T."/>
            <person name="Shi P."/>
            <person name="Liu M."/>
            <person name="Fu X."/>
            <person name="Pan Q."/>
            <person name="Wang Y."/>
            <person name="Lv Z."/>
            <person name="Lu X."/>
            <person name="Zhang F."/>
            <person name="Jiang W."/>
            <person name="Ma Y."/>
            <person name="Chen M."/>
            <person name="Hao X."/>
            <person name="Li L."/>
            <person name="Tang Y."/>
            <person name="Lv G."/>
            <person name="Zhou Y."/>
            <person name="Sun X."/>
            <person name="Brodelius P.E."/>
            <person name="Rose J.K.C."/>
            <person name="Tang K."/>
        </authorList>
    </citation>
    <scope>NUCLEOTIDE SEQUENCE [LARGE SCALE GENOMIC DNA]</scope>
    <source>
        <strain evidence="10">cv. Huhao1</strain>
        <tissue evidence="9">Leaf</tissue>
    </source>
</reference>
<comment type="subcellular location">
    <subcellularLocation>
        <location evidence="1">Membrane</location>
    </subcellularLocation>
</comment>
<dbReference type="Pfam" id="PF00083">
    <property type="entry name" value="Sugar_tr"/>
    <property type="match status" value="1"/>
</dbReference>
<protein>
    <submittedName>
        <fullName evidence="9">Sugar transporter ERD6-like 7</fullName>
    </submittedName>
</protein>
<keyword evidence="10" id="KW-1185">Reference proteome</keyword>
<sequence>MPASDNNDNSQSQGTRGGVHVAYTEDLKLSLAEYSLFGSILTFGAMIRAIKSGPITDFVGCKGMSWISSILCSAGWPAMYFAEFMITAAVSLSFVIGTMITWRVLALIGLAPFVVLVTGLSFIPESPRWLVKTGNHQEFYRKCRTGYKDTKYSKV</sequence>
<dbReference type="InterPro" id="IPR036259">
    <property type="entry name" value="MFS_trans_sf"/>
</dbReference>
<accession>A0A2U1MX64</accession>
<evidence type="ECO:0000313" key="10">
    <source>
        <dbReference type="Proteomes" id="UP000245207"/>
    </source>
</evidence>
<keyword evidence="3 9" id="KW-0762">Sugar transport</keyword>
<comment type="caution">
    <text evidence="9">The sequence shown here is derived from an EMBL/GenBank/DDBJ whole genome shotgun (WGS) entry which is preliminary data.</text>
</comment>
<dbReference type="InterPro" id="IPR005828">
    <property type="entry name" value="MFS_sugar_transport-like"/>
</dbReference>
<dbReference type="GO" id="GO:0016020">
    <property type="term" value="C:membrane"/>
    <property type="evidence" value="ECO:0007669"/>
    <property type="project" value="UniProtKB-SubCell"/>
</dbReference>
<evidence type="ECO:0000256" key="8">
    <source>
        <dbReference type="SAM" id="Phobius"/>
    </source>
</evidence>
<dbReference type="AlphaFoldDB" id="A0A2U1MX64"/>
<comment type="similarity">
    <text evidence="7">Belongs to the major facilitator superfamily. Phosphate:H(+) symporter (TC 2.A.1.9) family.</text>
</comment>
<feature type="transmembrane region" description="Helical" evidence="8">
    <location>
        <begin position="102"/>
        <end position="123"/>
    </location>
</feature>
<dbReference type="PANTHER" id="PTHR48021:SF95">
    <property type="entry name" value="MAJOR FACILITATOR, SUGAR TRANSPORTER, MAJOR FACILITATOR SUPERFAMILY"/>
    <property type="match status" value="1"/>
</dbReference>
<comment type="similarity">
    <text evidence="2">Belongs to the major facilitator superfamily. Sugar transporter (TC 2.A.1.1) family.</text>
</comment>
<gene>
    <name evidence="9" type="ORF">CTI12_AA333000</name>
</gene>
<keyword evidence="6 8" id="KW-0472">Membrane</keyword>
<dbReference type="GO" id="GO:0022857">
    <property type="term" value="F:transmembrane transporter activity"/>
    <property type="evidence" value="ECO:0007669"/>
    <property type="project" value="InterPro"/>
</dbReference>
<dbReference type="Proteomes" id="UP000245207">
    <property type="component" value="Unassembled WGS sequence"/>
</dbReference>
<dbReference type="OrthoDB" id="1929005at2759"/>
<dbReference type="SUPFAM" id="SSF103473">
    <property type="entry name" value="MFS general substrate transporter"/>
    <property type="match status" value="1"/>
</dbReference>
<evidence type="ECO:0000256" key="5">
    <source>
        <dbReference type="ARBA" id="ARBA00022989"/>
    </source>
</evidence>
<evidence type="ECO:0000256" key="1">
    <source>
        <dbReference type="ARBA" id="ARBA00004370"/>
    </source>
</evidence>
<dbReference type="STRING" id="35608.A0A2U1MX64"/>
<keyword evidence="5 8" id="KW-1133">Transmembrane helix</keyword>
<evidence type="ECO:0000256" key="3">
    <source>
        <dbReference type="ARBA" id="ARBA00022597"/>
    </source>
</evidence>
<evidence type="ECO:0000256" key="2">
    <source>
        <dbReference type="ARBA" id="ARBA00010992"/>
    </source>
</evidence>
<dbReference type="PANTHER" id="PTHR48021">
    <property type="match status" value="1"/>
</dbReference>
<evidence type="ECO:0000313" key="9">
    <source>
        <dbReference type="EMBL" id="PWA65863.1"/>
    </source>
</evidence>
<organism evidence="9 10">
    <name type="scientific">Artemisia annua</name>
    <name type="common">Sweet wormwood</name>
    <dbReference type="NCBI Taxonomy" id="35608"/>
    <lineage>
        <taxon>Eukaryota</taxon>
        <taxon>Viridiplantae</taxon>
        <taxon>Streptophyta</taxon>
        <taxon>Embryophyta</taxon>
        <taxon>Tracheophyta</taxon>
        <taxon>Spermatophyta</taxon>
        <taxon>Magnoliopsida</taxon>
        <taxon>eudicotyledons</taxon>
        <taxon>Gunneridae</taxon>
        <taxon>Pentapetalae</taxon>
        <taxon>asterids</taxon>
        <taxon>campanulids</taxon>
        <taxon>Asterales</taxon>
        <taxon>Asteraceae</taxon>
        <taxon>Asteroideae</taxon>
        <taxon>Anthemideae</taxon>
        <taxon>Artemisiinae</taxon>
        <taxon>Artemisia</taxon>
    </lineage>
</organism>
<dbReference type="InterPro" id="IPR050549">
    <property type="entry name" value="MFS_Trehalose_Transporter"/>
</dbReference>
<evidence type="ECO:0000256" key="7">
    <source>
        <dbReference type="ARBA" id="ARBA00044504"/>
    </source>
</evidence>
<keyword evidence="3 9" id="KW-0813">Transport</keyword>
<feature type="transmembrane region" description="Helical" evidence="8">
    <location>
        <begin position="70"/>
        <end position="96"/>
    </location>
</feature>
<evidence type="ECO:0000256" key="6">
    <source>
        <dbReference type="ARBA" id="ARBA00023136"/>
    </source>
</evidence>
<name>A0A2U1MX64_ARTAN</name>
<proteinExistence type="inferred from homology"/>
<evidence type="ECO:0000256" key="4">
    <source>
        <dbReference type="ARBA" id="ARBA00022692"/>
    </source>
</evidence>
<keyword evidence="4 8" id="KW-0812">Transmembrane</keyword>
<dbReference type="EMBL" id="PKPP01004145">
    <property type="protein sequence ID" value="PWA65863.1"/>
    <property type="molecule type" value="Genomic_DNA"/>
</dbReference>
<dbReference type="Gene3D" id="1.20.1250.20">
    <property type="entry name" value="MFS general substrate transporter like domains"/>
    <property type="match status" value="2"/>
</dbReference>